<accession>A0A3S1B7M2</accession>
<keyword evidence="1" id="KW-0812">Transmembrane</keyword>
<evidence type="ECO:0008006" key="4">
    <source>
        <dbReference type="Google" id="ProtNLM"/>
    </source>
</evidence>
<evidence type="ECO:0000256" key="1">
    <source>
        <dbReference type="SAM" id="Phobius"/>
    </source>
</evidence>
<dbReference type="RefSeq" id="WP_127199070.1">
    <property type="nucleotide sequence ID" value="NZ_RZNX01000003.1"/>
</dbReference>
<dbReference type="EMBL" id="RZNX01000003">
    <property type="protein sequence ID" value="RUT31690.1"/>
    <property type="molecule type" value="Genomic_DNA"/>
</dbReference>
<gene>
    <name evidence="2" type="ORF">EJP77_09880</name>
</gene>
<feature type="transmembrane region" description="Helical" evidence="1">
    <location>
        <begin position="89"/>
        <end position="113"/>
    </location>
</feature>
<feature type="transmembrane region" description="Helical" evidence="1">
    <location>
        <begin position="50"/>
        <end position="69"/>
    </location>
</feature>
<keyword evidence="1" id="KW-1133">Transmembrane helix</keyword>
<protein>
    <recommendedName>
        <fullName evidence="4">DUF1453 family protein</fullName>
    </recommendedName>
</protein>
<name>A0A3S1B7M2_9BACL</name>
<proteinExistence type="predicted"/>
<organism evidence="2 3">
    <name type="scientific">Paenibacillus zeisoli</name>
    <dbReference type="NCBI Taxonomy" id="2496267"/>
    <lineage>
        <taxon>Bacteria</taxon>
        <taxon>Bacillati</taxon>
        <taxon>Bacillota</taxon>
        <taxon>Bacilli</taxon>
        <taxon>Bacillales</taxon>
        <taxon>Paenibacillaceae</taxon>
        <taxon>Paenibacillus</taxon>
    </lineage>
</organism>
<dbReference type="OrthoDB" id="2629956at2"/>
<dbReference type="Proteomes" id="UP000272464">
    <property type="component" value="Unassembled WGS sequence"/>
</dbReference>
<feature type="transmembrane region" description="Helical" evidence="1">
    <location>
        <begin position="125"/>
        <end position="145"/>
    </location>
</feature>
<keyword evidence="1" id="KW-0472">Membrane</keyword>
<comment type="caution">
    <text evidence="2">The sequence shown here is derived from an EMBL/GenBank/DDBJ whole genome shotgun (WGS) entry which is preliminary data.</text>
</comment>
<evidence type="ECO:0000313" key="2">
    <source>
        <dbReference type="EMBL" id="RUT31690.1"/>
    </source>
</evidence>
<evidence type="ECO:0000313" key="3">
    <source>
        <dbReference type="Proteomes" id="UP000272464"/>
    </source>
</evidence>
<dbReference type="AlphaFoldDB" id="A0A3S1B7M2"/>
<sequence length="159" mass="17513">MNYIWIVLLAVIVITKRQLTPRPISAGLVTFPLLLVCYGGYMVTQLSLGGGEIASLLLSLAMGAAVGMYEGRFIRVFEQDGVYMRRGSLVTLGIWLLSIPVRFIVSFGFTQLLHIHVQLTGSNAYIPFLFSLAGILLGRAVYLIVKYPGEFQRTAAANR</sequence>
<reference evidence="2 3" key="1">
    <citation type="submission" date="2018-12" db="EMBL/GenBank/DDBJ databases">
        <authorList>
            <person name="Sun L."/>
            <person name="Chen Z."/>
        </authorList>
    </citation>
    <scope>NUCLEOTIDE SEQUENCE [LARGE SCALE GENOMIC DNA]</scope>
    <source>
        <strain evidence="2 3">3-5-3</strain>
    </source>
</reference>
<keyword evidence="3" id="KW-1185">Reference proteome</keyword>